<dbReference type="Pfam" id="PF02393">
    <property type="entry name" value="US22"/>
    <property type="match status" value="1"/>
</dbReference>
<keyword evidence="2" id="KW-1185">Reference proteome</keyword>
<accession>A0AAE0UJG7</accession>
<proteinExistence type="predicted"/>
<evidence type="ECO:0000313" key="1">
    <source>
        <dbReference type="EMBL" id="KAK3508216.1"/>
    </source>
</evidence>
<dbReference type="EMBL" id="JAUCMX010000028">
    <property type="protein sequence ID" value="KAK3508216.1"/>
    <property type="molecule type" value="Genomic_DNA"/>
</dbReference>
<dbReference type="InterPro" id="IPR003360">
    <property type="entry name" value="US22-like"/>
</dbReference>
<dbReference type="Proteomes" id="UP001274896">
    <property type="component" value="Unassembled WGS sequence"/>
</dbReference>
<reference evidence="1" key="1">
    <citation type="submission" date="2023-06" db="EMBL/GenBank/DDBJ databases">
        <title>Male Hemibagrus guttatus genome.</title>
        <authorList>
            <person name="Bian C."/>
        </authorList>
    </citation>
    <scope>NUCLEOTIDE SEQUENCE</scope>
    <source>
        <strain evidence="1">Male_cb2023</strain>
        <tissue evidence="1">Muscle</tissue>
    </source>
</reference>
<name>A0AAE0UJG7_9TELE</name>
<sequence length="254" mass="29040">MITAQPDKPVTTIPSNIKNGCYKFLCGLHTEAGCVNLGKVASVVKDYSGTLIPLTNPKNYCVRVCGQDDTVYSGNEDQLEAWKDFYLPERMEMVVIGAVDDFPCDAFGLQLVLLLCEDGKIYAYEDEVLHLVARNVKELLETGLTFPGFECYKQGECFEDYTEEEYNEIMESDEMKEITEAHDRYRESLERDLLESLKEIKKNQSKGVEEGWPKKNSGTIKQCSKTNYKLQNTKCSIRQKHIECSIKKEFNTIF</sequence>
<comment type="caution">
    <text evidence="1">The sequence shown here is derived from an EMBL/GenBank/DDBJ whole genome shotgun (WGS) entry which is preliminary data.</text>
</comment>
<protein>
    <submittedName>
        <fullName evidence="1">Uncharacterized protein</fullName>
    </submittedName>
</protein>
<organism evidence="1 2">
    <name type="scientific">Hemibagrus guttatus</name>
    <dbReference type="NCBI Taxonomy" id="175788"/>
    <lineage>
        <taxon>Eukaryota</taxon>
        <taxon>Metazoa</taxon>
        <taxon>Chordata</taxon>
        <taxon>Craniata</taxon>
        <taxon>Vertebrata</taxon>
        <taxon>Euteleostomi</taxon>
        <taxon>Actinopterygii</taxon>
        <taxon>Neopterygii</taxon>
        <taxon>Teleostei</taxon>
        <taxon>Ostariophysi</taxon>
        <taxon>Siluriformes</taxon>
        <taxon>Bagridae</taxon>
        <taxon>Hemibagrus</taxon>
    </lineage>
</organism>
<dbReference type="AlphaFoldDB" id="A0AAE0UJG7"/>
<gene>
    <name evidence="1" type="ORF">QTP70_017681</name>
</gene>
<evidence type="ECO:0000313" key="2">
    <source>
        <dbReference type="Proteomes" id="UP001274896"/>
    </source>
</evidence>